<feature type="domain" description="Alpha/beta hydrolase fold-3" evidence="2">
    <location>
        <begin position="68"/>
        <end position="272"/>
    </location>
</feature>
<dbReference type="Pfam" id="PF07859">
    <property type="entry name" value="Abhydrolase_3"/>
    <property type="match status" value="2"/>
</dbReference>
<dbReference type="SUPFAM" id="SSF53474">
    <property type="entry name" value="alpha/beta-Hydrolases"/>
    <property type="match status" value="2"/>
</dbReference>
<evidence type="ECO:0000313" key="3">
    <source>
        <dbReference type="EMBL" id="SPC87769.1"/>
    </source>
</evidence>
<evidence type="ECO:0000256" key="1">
    <source>
        <dbReference type="ARBA" id="ARBA00010515"/>
    </source>
</evidence>
<evidence type="ECO:0000259" key="2">
    <source>
        <dbReference type="Pfam" id="PF07859"/>
    </source>
</evidence>
<accession>A0A2N9FLI0</accession>
<dbReference type="EMBL" id="OIVN01000945">
    <property type="protein sequence ID" value="SPC87769.1"/>
    <property type="molecule type" value="Genomic_DNA"/>
</dbReference>
<comment type="similarity">
    <text evidence="1">Belongs to the 'GDXG' lipolytic enzyme family.</text>
</comment>
<dbReference type="Gene3D" id="3.40.50.1820">
    <property type="entry name" value="alpha/beta hydrolase"/>
    <property type="match status" value="2"/>
</dbReference>
<gene>
    <name evidence="3" type="ORF">FSB_LOCUS15651</name>
</gene>
<organism evidence="3">
    <name type="scientific">Fagus sylvatica</name>
    <name type="common">Beechnut</name>
    <dbReference type="NCBI Taxonomy" id="28930"/>
    <lineage>
        <taxon>Eukaryota</taxon>
        <taxon>Viridiplantae</taxon>
        <taxon>Streptophyta</taxon>
        <taxon>Embryophyta</taxon>
        <taxon>Tracheophyta</taxon>
        <taxon>Spermatophyta</taxon>
        <taxon>Magnoliopsida</taxon>
        <taxon>eudicotyledons</taxon>
        <taxon>Gunneridae</taxon>
        <taxon>Pentapetalae</taxon>
        <taxon>rosids</taxon>
        <taxon>fabids</taxon>
        <taxon>Fagales</taxon>
        <taxon>Fagaceae</taxon>
        <taxon>Fagus</taxon>
    </lineage>
</organism>
<dbReference type="InterPro" id="IPR029058">
    <property type="entry name" value="AB_hydrolase_fold"/>
</dbReference>
<dbReference type="AlphaFoldDB" id="A0A2N9FLI0"/>
<dbReference type="PANTHER" id="PTHR23024">
    <property type="entry name" value="ARYLACETAMIDE DEACETYLASE"/>
    <property type="match status" value="1"/>
</dbReference>
<feature type="domain" description="Alpha/beta hydrolase fold-3" evidence="2">
    <location>
        <begin position="375"/>
        <end position="565"/>
    </location>
</feature>
<name>A0A2N9FLI0_FAGSY</name>
<sequence length="608" mass="68293">MAVSLDICGFQRSKQTTWPVPGDPVLSKDFTLNAKKKTRIRVYMPTTKLTSNDGDTRIPIIFFYPSTGWIQFNWDSIFTNLHCSKLALKVPAIVVDVEYRLAPENKIPAQYEDAMDAILWVREHALDPNGEQWIRDYGDISSCYQYGSGSGGNIAFFVALKATEMELQPLRIAGNIMNQPIFGGMQRTNSELMNPIDQVLPLCVLDLILELSLPEGEDRDHWYSNPMVEGPHTSAISKIGSCLVIGFCGDPLIDRQQDFAQMLVRHGVQIDGRFDIVGFHGIEIVNPEMDAFFVLVGGRVRDVEVNPAAVVEVYYDGKPPRDGGRQFGWPVDTDPCFRFDVESDILGDHRVPRSGIRICIGRGEFKGASDRAIRVKDKLALEVPAIVVNVEYRLAPENRIPAQYEDAMDAILWVREHALDPNGEQWIRDYGDISSCYQYGCSSGGNIAFFVALKATEMELQPLRIVGNIMHQPMFGGMQRTNSELMNPMDEVVPLCALDLAWELSLPEGEDRDHWYSNPMVEGPHTSAISKIGSCLVIGFCGDPMIDRQQDFAEMLVRHGVQIDGRFDIVGFHGIEVYKPENGCSFWYYQRLHLEKPTLSSINACLLL</sequence>
<dbReference type="InterPro" id="IPR050466">
    <property type="entry name" value="Carboxylest/Gibb_receptor"/>
</dbReference>
<dbReference type="PANTHER" id="PTHR23024:SF212">
    <property type="entry name" value="CARBOXYLESTERASE 9-RELATED"/>
    <property type="match status" value="1"/>
</dbReference>
<dbReference type="InterPro" id="IPR013094">
    <property type="entry name" value="AB_hydrolase_3"/>
</dbReference>
<dbReference type="GO" id="GO:0016787">
    <property type="term" value="F:hydrolase activity"/>
    <property type="evidence" value="ECO:0007669"/>
    <property type="project" value="InterPro"/>
</dbReference>
<proteinExistence type="inferred from homology"/>
<reference evidence="3" key="1">
    <citation type="submission" date="2018-02" db="EMBL/GenBank/DDBJ databases">
        <authorList>
            <person name="Cohen D.B."/>
            <person name="Kent A.D."/>
        </authorList>
    </citation>
    <scope>NUCLEOTIDE SEQUENCE</scope>
</reference>
<protein>
    <recommendedName>
        <fullName evidence="2">Alpha/beta hydrolase fold-3 domain-containing protein</fullName>
    </recommendedName>
</protein>